<dbReference type="Proteomes" id="UP000183375">
    <property type="component" value="Unassembled WGS sequence"/>
</dbReference>
<proteinExistence type="predicted"/>
<comment type="caution">
    <text evidence="1">The sequence shown here is derived from an EMBL/GenBank/DDBJ whole genome shotgun (WGS) entry which is preliminary data.</text>
</comment>
<dbReference type="EMBL" id="MIYX01000021">
    <property type="protein sequence ID" value="OIR20592.1"/>
    <property type="molecule type" value="Genomic_DNA"/>
</dbReference>
<gene>
    <name evidence="1" type="ORF">BEU01_01525</name>
</gene>
<evidence type="ECO:0000313" key="1">
    <source>
        <dbReference type="EMBL" id="OIR20592.1"/>
    </source>
</evidence>
<dbReference type="AlphaFoldDB" id="A0A1J5TWF6"/>
<sequence>MSEGDLGSEIPEFVKKYVPGITRGLSWAKYSKEKSKGTEMKVDAYNESKKKGYQKAIAVSSENIKKVFEETKAELWSQVEDLTNTAKEIAIQVNTQDSKEDRDKILNLAKEAARNAGLQGAIAAGWEKGWNEGIASKP</sequence>
<organism evidence="1 2">
    <name type="scientific">Marine Group III euryarchaeote CG-Epi4</name>
    <dbReference type="NCBI Taxonomy" id="1888998"/>
    <lineage>
        <taxon>Archaea</taxon>
        <taxon>Methanobacteriati</taxon>
        <taxon>Thermoplasmatota</taxon>
        <taxon>Thermoplasmata</taxon>
        <taxon>Candidatus Thermoprofundales</taxon>
    </lineage>
</organism>
<evidence type="ECO:0000313" key="2">
    <source>
        <dbReference type="Proteomes" id="UP000183375"/>
    </source>
</evidence>
<accession>A0A1J5TWF6</accession>
<reference evidence="1 2" key="1">
    <citation type="submission" date="2016-08" db="EMBL/GenBank/DDBJ databases">
        <title>New Insights into Marine Group III Euryarchaeota, from dark to light.</title>
        <authorList>
            <person name="Haro-Moreno J.M."/>
            <person name="Rodriguez-Valera F."/>
            <person name="Lopez-Garcia P."/>
            <person name="Moreira D."/>
            <person name="Martin-Cuadrado A.B."/>
        </authorList>
    </citation>
    <scope>NUCLEOTIDE SEQUENCE [LARGE SCALE GENOMIC DNA]</scope>
    <source>
        <strain evidence="1">CG-Epi4</strain>
    </source>
</reference>
<protein>
    <submittedName>
        <fullName evidence="1">Uncharacterized protein</fullName>
    </submittedName>
</protein>
<name>A0A1J5TWF6_9ARCH</name>